<dbReference type="GO" id="GO:0003938">
    <property type="term" value="F:IMP dehydrogenase activity"/>
    <property type="evidence" value="ECO:0007669"/>
    <property type="project" value="UniProtKB-UniRule"/>
</dbReference>
<dbReference type="PIRSF" id="PIRSF000130">
    <property type="entry name" value="IMPDH"/>
    <property type="match status" value="1"/>
</dbReference>
<dbReference type="EC" id="1.1.1.205" evidence="13 20"/>
<accession>A6GKQ6</accession>
<evidence type="ECO:0000256" key="7">
    <source>
        <dbReference type="ARBA" id="ARBA00022755"/>
    </source>
</evidence>
<dbReference type="GO" id="GO:0006177">
    <property type="term" value="P:GMP biosynthetic process"/>
    <property type="evidence" value="ECO:0007669"/>
    <property type="project" value="UniProtKB-UniRule"/>
</dbReference>
<reference evidence="22 23" key="1">
    <citation type="submission" date="2007-06" db="EMBL/GenBank/DDBJ databases">
        <authorList>
            <person name="Shimkets L."/>
            <person name="Ferriera S."/>
            <person name="Johnson J."/>
            <person name="Kravitz S."/>
            <person name="Beeson K."/>
            <person name="Sutton G."/>
            <person name="Rogers Y.-H."/>
            <person name="Friedman R."/>
            <person name="Frazier M."/>
            <person name="Venter J.C."/>
        </authorList>
    </citation>
    <scope>NUCLEOTIDE SEQUENCE [LARGE SCALE GENOMIC DNA]</scope>
    <source>
        <strain evidence="22 23">SIR-1</strain>
    </source>
</reference>
<feature type="domain" description="CBS" evidence="21">
    <location>
        <begin position="160"/>
        <end position="216"/>
    </location>
</feature>
<evidence type="ECO:0000313" key="23">
    <source>
        <dbReference type="Proteomes" id="UP000005801"/>
    </source>
</evidence>
<dbReference type="InterPro" id="IPR046342">
    <property type="entry name" value="CBS_dom_sf"/>
</dbReference>
<feature type="binding site" evidence="13 15">
    <location>
        <position position="308"/>
    </location>
    <ligand>
        <name>IMP</name>
        <dbReference type="ChEBI" id="CHEBI:58053"/>
    </ligand>
</feature>
<keyword evidence="6 13" id="KW-0332">GMP biosynthesis</keyword>
<keyword evidence="23" id="KW-1185">Reference proteome</keyword>
<dbReference type="Pfam" id="PF00478">
    <property type="entry name" value="IMPDH"/>
    <property type="match status" value="1"/>
</dbReference>
<dbReference type="STRING" id="391625.PPSIR1_11676"/>
<keyword evidence="7 13" id="KW-0658">Purine biosynthesis</keyword>
<evidence type="ECO:0000256" key="12">
    <source>
        <dbReference type="ARBA" id="ARBA00048028"/>
    </source>
</evidence>
<organism evidence="22 23">
    <name type="scientific">Plesiocystis pacifica SIR-1</name>
    <dbReference type="NCBI Taxonomy" id="391625"/>
    <lineage>
        <taxon>Bacteria</taxon>
        <taxon>Pseudomonadati</taxon>
        <taxon>Myxococcota</taxon>
        <taxon>Polyangia</taxon>
        <taxon>Nannocystales</taxon>
        <taxon>Nannocystaceae</taxon>
        <taxon>Plesiocystis</taxon>
    </lineage>
</organism>
<comment type="catalytic activity">
    <reaction evidence="12 13 20">
        <text>IMP + NAD(+) + H2O = XMP + NADH + H(+)</text>
        <dbReference type="Rhea" id="RHEA:11708"/>
        <dbReference type="ChEBI" id="CHEBI:15377"/>
        <dbReference type="ChEBI" id="CHEBI:15378"/>
        <dbReference type="ChEBI" id="CHEBI:57464"/>
        <dbReference type="ChEBI" id="CHEBI:57540"/>
        <dbReference type="ChEBI" id="CHEBI:57945"/>
        <dbReference type="ChEBI" id="CHEBI:58053"/>
        <dbReference type="EC" id="1.1.1.205"/>
    </reaction>
</comment>
<evidence type="ECO:0000256" key="3">
    <source>
        <dbReference type="ARBA" id="ARBA00011881"/>
    </source>
</evidence>
<feature type="active site" description="Thioimidate intermediate" evidence="13 14">
    <location>
        <position position="310"/>
    </location>
</feature>
<dbReference type="PANTHER" id="PTHR11911:SF111">
    <property type="entry name" value="INOSINE-5'-MONOPHOSPHATE DEHYDROGENASE"/>
    <property type="match status" value="1"/>
</dbReference>
<feature type="binding site" evidence="13">
    <location>
        <position position="475"/>
    </location>
    <ligand>
        <name>K(+)</name>
        <dbReference type="ChEBI" id="CHEBI:29103"/>
        <note>ligand shared between two tetrameric partners</note>
    </ligand>
</feature>
<dbReference type="PANTHER" id="PTHR11911">
    <property type="entry name" value="INOSINE-5-MONOPHOSPHATE DEHYDROGENASE RELATED"/>
    <property type="match status" value="1"/>
</dbReference>
<comment type="pathway">
    <text evidence="13 20">Purine metabolism; XMP biosynthesis via de novo pathway; XMP from IMP: step 1/1.</text>
</comment>
<comment type="activity regulation">
    <text evidence="13">Mycophenolic acid (MPA) is a non-competitive inhibitor that prevents formation of the closed enzyme conformation by binding to the same site as the amobile flap. In contrast, mizoribine monophosphate (MZP) is a competitive inhibitor that induces the closed conformation. MPA is a potent inhibitor of mammalian IMPDHs but a poor inhibitor of the bacterial enzymes. MZP is a more potent inhibitor of bacterial IMPDH.</text>
</comment>
<comment type="cofactor">
    <cofactor evidence="1 13">
        <name>K(+)</name>
        <dbReference type="ChEBI" id="CHEBI:29103"/>
    </cofactor>
</comment>
<dbReference type="RefSeq" id="WP_006977292.1">
    <property type="nucleotide sequence ID" value="NZ_ABCS01000216.1"/>
</dbReference>
<dbReference type="Pfam" id="PF00571">
    <property type="entry name" value="CBS"/>
    <property type="match status" value="2"/>
</dbReference>
<comment type="function">
    <text evidence="13">Catalyzes the conversion of inosine 5'-phosphate (IMP) to xanthosine 5'-phosphate (XMP), the first committed and rate-limiting step in the de novo synthesis of guanine nucleotides, and therefore plays an important role in the regulation of cell growth.</text>
</comment>
<comment type="similarity">
    <text evidence="2 13 19">Belongs to the IMPDH/GMPR family.</text>
</comment>
<evidence type="ECO:0000256" key="6">
    <source>
        <dbReference type="ARBA" id="ARBA00022749"/>
    </source>
</evidence>
<dbReference type="AlphaFoldDB" id="A6GKQ6"/>
<comment type="caution">
    <text evidence="22">The sequence shown here is derived from an EMBL/GenBank/DDBJ whole genome shotgun (WGS) entry which is preliminary data.</text>
</comment>
<feature type="active site" description="Proton acceptor" evidence="13 14">
    <location>
        <position position="406"/>
    </location>
</feature>
<dbReference type="CDD" id="cd00381">
    <property type="entry name" value="IMPDH"/>
    <property type="match status" value="1"/>
</dbReference>
<feature type="domain" description="CBS" evidence="21">
    <location>
        <begin position="97"/>
        <end position="159"/>
    </location>
</feature>
<evidence type="ECO:0000256" key="5">
    <source>
        <dbReference type="ARBA" id="ARBA00022737"/>
    </source>
</evidence>
<evidence type="ECO:0000256" key="17">
    <source>
        <dbReference type="PIRSR" id="PIRSR000130-4"/>
    </source>
</evidence>
<dbReference type="InterPro" id="IPR013785">
    <property type="entry name" value="Aldolase_TIM"/>
</dbReference>
<dbReference type="OrthoDB" id="9805398at2"/>
<protein>
    <recommendedName>
        <fullName evidence="13 20">Inosine-5'-monophosphate dehydrogenase</fullName>
        <shortName evidence="13">IMP dehydrogenase</shortName>
        <shortName evidence="13">IMPD</shortName>
        <shortName evidence="13">IMPDH</shortName>
        <ecNumber evidence="13 20">1.1.1.205</ecNumber>
    </recommendedName>
</protein>
<feature type="binding site" evidence="13">
    <location>
        <position position="477"/>
    </location>
    <ligand>
        <name>K(+)</name>
        <dbReference type="ChEBI" id="CHEBI:29103"/>
        <note>ligand shared between two tetrameric partners</note>
    </ligand>
</feature>
<dbReference type="SMART" id="SM01240">
    <property type="entry name" value="IMPDH"/>
    <property type="match status" value="1"/>
</dbReference>
<keyword evidence="10 13" id="KW-0520">NAD</keyword>
<feature type="binding site" evidence="16">
    <location>
        <begin position="253"/>
        <end position="255"/>
    </location>
    <ligand>
        <name>NAD(+)</name>
        <dbReference type="ChEBI" id="CHEBI:57540"/>
    </ligand>
</feature>
<dbReference type="InterPro" id="IPR001093">
    <property type="entry name" value="IMP_DH_GMPRt"/>
</dbReference>
<evidence type="ECO:0000256" key="15">
    <source>
        <dbReference type="PIRSR" id="PIRSR000130-2"/>
    </source>
</evidence>
<dbReference type="UniPathway" id="UPA00601">
    <property type="reaction ID" value="UER00295"/>
</dbReference>
<dbReference type="EMBL" id="ABCS01000216">
    <property type="protein sequence ID" value="EDM73548.1"/>
    <property type="molecule type" value="Genomic_DNA"/>
</dbReference>
<evidence type="ECO:0000256" key="19">
    <source>
        <dbReference type="RuleBase" id="RU003927"/>
    </source>
</evidence>
<evidence type="ECO:0000256" key="14">
    <source>
        <dbReference type="PIRSR" id="PIRSR000130-1"/>
    </source>
</evidence>
<name>A6GKQ6_9BACT</name>
<dbReference type="Proteomes" id="UP000005801">
    <property type="component" value="Unassembled WGS sequence"/>
</dbReference>
<evidence type="ECO:0000256" key="13">
    <source>
        <dbReference type="HAMAP-Rule" id="MF_01964"/>
    </source>
</evidence>
<evidence type="ECO:0000259" key="21">
    <source>
        <dbReference type="PROSITE" id="PS51371"/>
    </source>
</evidence>
<feature type="binding site" evidence="13">
    <location>
        <position position="476"/>
    </location>
    <ligand>
        <name>K(+)</name>
        <dbReference type="ChEBI" id="CHEBI:29103"/>
        <note>ligand shared between two tetrameric partners</note>
    </ligand>
</feature>
<evidence type="ECO:0000256" key="11">
    <source>
        <dbReference type="ARBA" id="ARBA00023122"/>
    </source>
</evidence>
<evidence type="ECO:0000256" key="8">
    <source>
        <dbReference type="ARBA" id="ARBA00022958"/>
    </source>
</evidence>
<dbReference type="InterPro" id="IPR005990">
    <property type="entry name" value="IMP_DH"/>
</dbReference>
<evidence type="ECO:0000256" key="1">
    <source>
        <dbReference type="ARBA" id="ARBA00001958"/>
    </source>
</evidence>
<keyword evidence="8 13" id="KW-0630">Potassium</keyword>
<dbReference type="PROSITE" id="PS51371">
    <property type="entry name" value="CBS"/>
    <property type="match status" value="2"/>
</dbReference>
<keyword evidence="5" id="KW-0677">Repeat</keyword>
<feature type="binding site" evidence="13 15">
    <location>
        <begin position="343"/>
        <end position="345"/>
    </location>
    <ligand>
        <name>IMP</name>
        <dbReference type="ChEBI" id="CHEBI:58053"/>
    </ligand>
</feature>
<evidence type="ECO:0000256" key="10">
    <source>
        <dbReference type="ARBA" id="ARBA00023027"/>
    </source>
</evidence>
<evidence type="ECO:0000256" key="4">
    <source>
        <dbReference type="ARBA" id="ARBA00022723"/>
    </source>
</evidence>
<keyword evidence="9 13" id="KW-0560">Oxidoreductase</keyword>
<dbReference type="eggNOG" id="COG0516">
    <property type="taxonomic scope" value="Bacteria"/>
</dbReference>
<dbReference type="Gene3D" id="3.20.20.70">
    <property type="entry name" value="Aldolase class I"/>
    <property type="match status" value="1"/>
</dbReference>
<feature type="binding site" evidence="13 15">
    <location>
        <position position="421"/>
    </location>
    <ligand>
        <name>IMP</name>
        <dbReference type="ChEBI" id="CHEBI:58053"/>
    </ligand>
</feature>
<proteinExistence type="inferred from homology"/>
<dbReference type="CDD" id="cd04601">
    <property type="entry name" value="CBS_pair_IMPDH"/>
    <property type="match status" value="1"/>
</dbReference>
<sequence>MATISRDTIREALTFDDVLLEPGYSEVLPAEVDVSSRLTRGIGLKCPLLSAAMDTVTEAETAIGMARMGGIGIVHKNLSIEQQAREIRKVKKSETGMVADPLTINPGSTLRAALELMETHGFSGLPVVENPGQPGPPVGILTSRDIRFETNLDQKVNDVMTKKVITAPQGIDPDEAKSILHQHRIEKLLVVDDRGHLLGLITVKDILKSDSSPNANKDGSGRLRVGAAVGTSADTMERVAALVAEDCDVIIVDTAHGHSSRVLDTIRAVRGEFPDLQIVGGNIATPAAFEALVEAGVDGVKVGIGPGSICTTRVVAGVGVPQVSAIMDVAEVSRKTDVPIIADGGIKYSGDVVKALAAGANSVMIGSLLAGTDEAPGELVLYQGRSYKVYRGMGSIGAMKAGSKDRYFQSTVAEERKLVPEGIEGRVPYRGRLADSLFQLLGGLRSGMGYVGAPTIPQLAERATFRRISSQGLRESHVHDVIITKEAPNYRME</sequence>
<dbReference type="SMART" id="SM00116">
    <property type="entry name" value="CBS"/>
    <property type="match status" value="2"/>
</dbReference>
<evidence type="ECO:0000313" key="22">
    <source>
        <dbReference type="EMBL" id="EDM73548.1"/>
    </source>
</evidence>
<comment type="subunit">
    <text evidence="3 13">Homotetramer.</text>
</comment>
<evidence type="ECO:0000256" key="16">
    <source>
        <dbReference type="PIRSR" id="PIRSR000130-3"/>
    </source>
</evidence>
<dbReference type="SUPFAM" id="SSF51412">
    <property type="entry name" value="Inosine monophosphate dehydrogenase (IMPDH)"/>
    <property type="match status" value="1"/>
</dbReference>
<dbReference type="FunFam" id="3.20.20.70:FF:000003">
    <property type="entry name" value="GMP reductase"/>
    <property type="match status" value="1"/>
</dbReference>
<feature type="binding site" evidence="13 16">
    <location>
        <begin position="303"/>
        <end position="305"/>
    </location>
    <ligand>
        <name>NAD(+)</name>
        <dbReference type="ChEBI" id="CHEBI:57540"/>
    </ligand>
</feature>
<feature type="binding site" evidence="13 15">
    <location>
        <begin position="366"/>
        <end position="367"/>
    </location>
    <ligand>
        <name>IMP</name>
        <dbReference type="ChEBI" id="CHEBI:58053"/>
    </ligand>
</feature>
<evidence type="ECO:0000256" key="18">
    <source>
        <dbReference type="PROSITE-ProRule" id="PRU00703"/>
    </source>
</evidence>
<dbReference type="HAMAP" id="MF_01964">
    <property type="entry name" value="IMPDH"/>
    <property type="match status" value="1"/>
</dbReference>
<feature type="binding site" evidence="13">
    <location>
        <position position="253"/>
    </location>
    <ligand>
        <name>NAD(+)</name>
        <dbReference type="ChEBI" id="CHEBI:57540"/>
    </ligand>
</feature>
<keyword evidence="4 13" id="KW-0479">Metal-binding</keyword>
<keyword evidence="11 18" id="KW-0129">CBS domain</keyword>
<gene>
    <name evidence="13" type="primary">guaB</name>
    <name evidence="22" type="ORF">PPSIR1_11676</name>
</gene>
<dbReference type="NCBIfam" id="TIGR01302">
    <property type="entry name" value="IMP_dehydrog"/>
    <property type="match status" value="1"/>
</dbReference>
<dbReference type="InterPro" id="IPR000644">
    <property type="entry name" value="CBS_dom"/>
</dbReference>
<feature type="binding site" description="in other chain" evidence="13 17">
    <location>
        <position position="310"/>
    </location>
    <ligand>
        <name>K(+)</name>
        <dbReference type="ChEBI" id="CHEBI:29103"/>
        <note>ligand shared between two tetrameric partners</note>
    </ligand>
</feature>
<evidence type="ECO:0000256" key="20">
    <source>
        <dbReference type="RuleBase" id="RU003928"/>
    </source>
</evidence>
<dbReference type="GO" id="GO:0006183">
    <property type="term" value="P:GTP biosynthetic process"/>
    <property type="evidence" value="ECO:0007669"/>
    <property type="project" value="TreeGrafter"/>
</dbReference>
<feature type="binding site" description="in other chain" evidence="13 17">
    <location>
        <position position="307"/>
    </location>
    <ligand>
        <name>K(+)</name>
        <dbReference type="ChEBI" id="CHEBI:29103"/>
        <note>ligand shared between two tetrameric partners</note>
    </ligand>
</feature>
<feature type="binding site" evidence="13 15">
    <location>
        <begin position="390"/>
        <end position="394"/>
    </location>
    <ligand>
        <name>IMP</name>
        <dbReference type="ChEBI" id="CHEBI:58053"/>
    </ligand>
</feature>
<dbReference type="GO" id="GO:0046872">
    <property type="term" value="F:metal ion binding"/>
    <property type="evidence" value="ECO:0007669"/>
    <property type="project" value="UniProtKB-UniRule"/>
</dbReference>
<dbReference type="PROSITE" id="PS00487">
    <property type="entry name" value="IMP_DH_GMP_RED"/>
    <property type="match status" value="1"/>
</dbReference>
<dbReference type="InterPro" id="IPR015875">
    <property type="entry name" value="IMP_DH/GMP_Rdtase_CS"/>
</dbReference>
<dbReference type="GO" id="GO:0000166">
    <property type="term" value="F:nucleotide binding"/>
    <property type="evidence" value="ECO:0007669"/>
    <property type="project" value="UniProtKB-UniRule"/>
</dbReference>
<evidence type="ECO:0000256" key="9">
    <source>
        <dbReference type="ARBA" id="ARBA00023002"/>
    </source>
</evidence>
<feature type="binding site" description="in other chain" evidence="13 17">
    <location>
        <position position="305"/>
    </location>
    <ligand>
        <name>K(+)</name>
        <dbReference type="ChEBI" id="CHEBI:29103"/>
        <note>ligand shared between two tetrameric partners</note>
    </ligand>
</feature>
<dbReference type="SUPFAM" id="SSF54631">
    <property type="entry name" value="CBS-domain pair"/>
    <property type="match status" value="1"/>
</dbReference>
<comment type="caution">
    <text evidence="13">Lacks conserved residue(s) required for the propagation of feature annotation.</text>
</comment>
<evidence type="ECO:0000256" key="2">
    <source>
        <dbReference type="ARBA" id="ARBA00005502"/>
    </source>
</evidence>